<proteinExistence type="predicted"/>
<dbReference type="RefSeq" id="XP_062634272.1">
    <property type="nucleotide sequence ID" value="XM_062781793.1"/>
</dbReference>
<dbReference type="EMBL" id="MU853621">
    <property type="protein sequence ID" value="KAK4140901.1"/>
    <property type="molecule type" value="Genomic_DNA"/>
</dbReference>
<evidence type="ECO:0008006" key="4">
    <source>
        <dbReference type="Google" id="ProtNLM"/>
    </source>
</evidence>
<evidence type="ECO:0000256" key="1">
    <source>
        <dbReference type="SAM" id="MobiDB-lite"/>
    </source>
</evidence>
<feature type="region of interest" description="Disordered" evidence="1">
    <location>
        <begin position="27"/>
        <end position="100"/>
    </location>
</feature>
<feature type="region of interest" description="Disordered" evidence="1">
    <location>
        <begin position="292"/>
        <end position="326"/>
    </location>
</feature>
<reference evidence="2" key="2">
    <citation type="submission" date="2023-05" db="EMBL/GenBank/DDBJ databases">
        <authorList>
            <consortium name="Lawrence Berkeley National Laboratory"/>
            <person name="Steindorff A."/>
            <person name="Hensen N."/>
            <person name="Bonometti L."/>
            <person name="Westerberg I."/>
            <person name="Brannstrom I.O."/>
            <person name="Guillou S."/>
            <person name="Cros-Aarteil S."/>
            <person name="Calhoun S."/>
            <person name="Haridas S."/>
            <person name="Kuo A."/>
            <person name="Mondo S."/>
            <person name="Pangilinan J."/>
            <person name="Riley R."/>
            <person name="Labutti K."/>
            <person name="Andreopoulos B."/>
            <person name="Lipzen A."/>
            <person name="Chen C."/>
            <person name="Yanf M."/>
            <person name="Daum C."/>
            <person name="Ng V."/>
            <person name="Clum A."/>
            <person name="Ohm R."/>
            <person name="Martin F."/>
            <person name="Silar P."/>
            <person name="Natvig D."/>
            <person name="Lalanne C."/>
            <person name="Gautier V."/>
            <person name="Ament-Velasquez S.L."/>
            <person name="Kruys A."/>
            <person name="Hutchinson M.I."/>
            <person name="Powell A.J."/>
            <person name="Barry K."/>
            <person name="Miller A.N."/>
            <person name="Grigoriev I.V."/>
            <person name="Debuchy R."/>
            <person name="Gladieux P."/>
            <person name="Thoren M.H."/>
            <person name="Johannesson H."/>
        </authorList>
    </citation>
    <scope>NUCLEOTIDE SEQUENCE</scope>
    <source>
        <strain evidence="2">CBS 141.50</strain>
    </source>
</reference>
<dbReference type="AlphaFoldDB" id="A0AAN6ZKN9"/>
<gene>
    <name evidence="2" type="ORF">C8A04DRAFT_31563</name>
</gene>
<feature type="compositionally biased region" description="Pro residues" evidence="1">
    <location>
        <begin position="37"/>
        <end position="67"/>
    </location>
</feature>
<accession>A0AAN6ZKN9</accession>
<sequence>MQPASETDPLPTPRTFLTSLINAISAIPLTPASDPQLHPPQPASSPSPPSSTPPPIPSTLPPKPKPNPNQQRPLNSEKEQSSSNNNNNNNNNPLHRVPPASRPLITTLHVLFPGLVLPALGLLERGFVARVSVDVEEGASGLRSGVGVGRTKDGGEAGERDGRDGKGNEDEDGGDGDGDGNGDDVRSAEAEVPTPATTKPKVKPNPTRESNAITPPSFYLVQSAAAAEAARERWRRRRYGGGGGGAGGGGADEGDGEETNGAMGTTEAKVYIVRLEAWHCTCAAFAFSSVQDGGEWDEEEQDEQGKGKGFGEVDEPKPAGAERSQGKWSFGGLSLDGLEPGLGNGVSVCKHLLACVLADRWREALGKYVVERKMRREEVAGIVADV</sequence>
<feature type="compositionally biased region" description="Gly residues" evidence="1">
    <location>
        <begin position="240"/>
        <end position="251"/>
    </location>
</feature>
<feature type="compositionally biased region" description="Basic and acidic residues" evidence="1">
    <location>
        <begin position="150"/>
        <end position="168"/>
    </location>
</feature>
<evidence type="ECO:0000313" key="3">
    <source>
        <dbReference type="Proteomes" id="UP001302676"/>
    </source>
</evidence>
<keyword evidence="3" id="KW-1185">Reference proteome</keyword>
<dbReference type="Proteomes" id="UP001302676">
    <property type="component" value="Unassembled WGS sequence"/>
</dbReference>
<evidence type="ECO:0000313" key="2">
    <source>
        <dbReference type="EMBL" id="KAK4140901.1"/>
    </source>
</evidence>
<protein>
    <recommendedName>
        <fullName evidence="4">SWIM-type domain-containing protein</fullName>
    </recommendedName>
</protein>
<feature type="compositionally biased region" description="Low complexity" evidence="1">
    <location>
        <begin position="190"/>
        <end position="199"/>
    </location>
</feature>
<dbReference type="GeneID" id="87818406"/>
<feature type="region of interest" description="Disordered" evidence="1">
    <location>
        <begin position="238"/>
        <end position="261"/>
    </location>
</feature>
<feature type="compositionally biased region" description="Low complexity" evidence="1">
    <location>
        <begin position="81"/>
        <end position="92"/>
    </location>
</feature>
<feature type="compositionally biased region" description="Basic and acidic residues" evidence="1">
    <location>
        <begin position="303"/>
        <end position="317"/>
    </location>
</feature>
<comment type="caution">
    <text evidence="2">The sequence shown here is derived from an EMBL/GenBank/DDBJ whole genome shotgun (WGS) entry which is preliminary data.</text>
</comment>
<reference evidence="2" key="1">
    <citation type="journal article" date="2023" name="Mol. Phylogenet. Evol.">
        <title>Genome-scale phylogeny and comparative genomics of the fungal order Sordariales.</title>
        <authorList>
            <person name="Hensen N."/>
            <person name="Bonometti L."/>
            <person name="Westerberg I."/>
            <person name="Brannstrom I.O."/>
            <person name="Guillou S."/>
            <person name="Cros-Aarteil S."/>
            <person name="Calhoun S."/>
            <person name="Haridas S."/>
            <person name="Kuo A."/>
            <person name="Mondo S."/>
            <person name="Pangilinan J."/>
            <person name="Riley R."/>
            <person name="LaButti K."/>
            <person name="Andreopoulos B."/>
            <person name="Lipzen A."/>
            <person name="Chen C."/>
            <person name="Yan M."/>
            <person name="Daum C."/>
            <person name="Ng V."/>
            <person name="Clum A."/>
            <person name="Steindorff A."/>
            <person name="Ohm R.A."/>
            <person name="Martin F."/>
            <person name="Silar P."/>
            <person name="Natvig D.O."/>
            <person name="Lalanne C."/>
            <person name="Gautier V."/>
            <person name="Ament-Velasquez S.L."/>
            <person name="Kruys A."/>
            <person name="Hutchinson M.I."/>
            <person name="Powell A.J."/>
            <person name="Barry K."/>
            <person name="Miller A.N."/>
            <person name="Grigoriev I.V."/>
            <person name="Debuchy R."/>
            <person name="Gladieux P."/>
            <person name="Hiltunen Thoren M."/>
            <person name="Johannesson H."/>
        </authorList>
    </citation>
    <scope>NUCLEOTIDE SEQUENCE</scope>
    <source>
        <strain evidence="2">CBS 141.50</strain>
    </source>
</reference>
<feature type="compositionally biased region" description="Acidic residues" evidence="1">
    <location>
        <begin position="169"/>
        <end position="182"/>
    </location>
</feature>
<feature type="region of interest" description="Disordered" evidence="1">
    <location>
        <begin position="139"/>
        <end position="216"/>
    </location>
</feature>
<organism evidence="2 3">
    <name type="scientific">Dichotomopilus funicola</name>
    <dbReference type="NCBI Taxonomy" id="1934379"/>
    <lineage>
        <taxon>Eukaryota</taxon>
        <taxon>Fungi</taxon>
        <taxon>Dikarya</taxon>
        <taxon>Ascomycota</taxon>
        <taxon>Pezizomycotina</taxon>
        <taxon>Sordariomycetes</taxon>
        <taxon>Sordariomycetidae</taxon>
        <taxon>Sordariales</taxon>
        <taxon>Chaetomiaceae</taxon>
        <taxon>Dichotomopilus</taxon>
    </lineage>
</organism>
<name>A0AAN6ZKN9_9PEZI</name>